<proteinExistence type="predicted"/>
<sequence length="114" mass="13392">MQNKADKAMRAKQFLPFESLKGFHEYLKSKERIVVERKQLSNDEYEELNRKILQVKKGMMIKVIYYEGKQAIEVEGMVTKIDLEFTKTIRIVDNNILVKDIVEISGKDIVEKIL</sequence>
<dbReference type="Pfam" id="PF08863">
    <property type="entry name" value="YolD"/>
    <property type="match status" value="1"/>
</dbReference>
<evidence type="ECO:0000313" key="2">
    <source>
        <dbReference type="Proteomes" id="UP000515856"/>
    </source>
</evidence>
<evidence type="ECO:0000313" key="1">
    <source>
        <dbReference type="EMBL" id="QNM14194.1"/>
    </source>
</evidence>
<dbReference type="KEGG" id="ehn:H9Q80_09775"/>
<protein>
    <submittedName>
        <fullName evidence="1">YolD-like family protein</fullName>
    </submittedName>
</protein>
<keyword evidence="2" id="KW-1185">Reference proteome</keyword>
<organism evidence="1 2">
    <name type="scientific">[Eubacterium] hominis</name>
    <dbReference type="NCBI Taxonomy" id="2764325"/>
    <lineage>
        <taxon>Bacteria</taxon>
        <taxon>Bacillati</taxon>
        <taxon>Bacillota</taxon>
        <taxon>Erysipelotrichia</taxon>
        <taxon>Erysipelotrichales</taxon>
        <taxon>Erysipelotrichaceae</taxon>
        <taxon>Amedibacillus</taxon>
    </lineage>
</organism>
<reference evidence="1 2" key="1">
    <citation type="submission" date="2020-08" db="EMBL/GenBank/DDBJ databases">
        <authorList>
            <person name="Liu C."/>
            <person name="Sun Q."/>
        </authorList>
    </citation>
    <scope>NUCLEOTIDE SEQUENCE [LARGE SCALE GENOMIC DNA]</scope>
    <source>
        <strain evidence="1 2">NSJ-61</strain>
    </source>
</reference>
<dbReference type="AlphaFoldDB" id="A0A7G9GTR2"/>
<dbReference type="EMBL" id="CP060636">
    <property type="protein sequence ID" value="QNM14194.1"/>
    <property type="molecule type" value="Genomic_DNA"/>
</dbReference>
<dbReference type="Proteomes" id="UP000515856">
    <property type="component" value="Chromosome"/>
</dbReference>
<dbReference type="RefSeq" id="WP_117454878.1">
    <property type="nucleotide sequence ID" value="NZ_CP060636.1"/>
</dbReference>
<dbReference type="InterPro" id="IPR014962">
    <property type="entry name" value="YolD"/>
</dbReference>
<name>A0A7G9GTR2_9FIRM</name>
<accession>A0A7G9GTR2</accession>
<gene>
    <name evidence="1" type="ORF">H9Q80_09775</name>
</gene>